<name>A0A378ZTP4_9HYPH</name>
<evidence type="ECO:0000313" key="2">
    <source>
        <dbReference type="Proteomes" id="UP000255000"/>
    </source>
</evidence>
<organism evidence="1 2">
    <name type="scientific">Pannonibacter phragmitetus</name>
    <dbReference type="NCBI Taxonomy" id="121719"/>
    <lineage>
        <taxon>Bacteria</taxon>
        <taxon>Pseudomonadati</taxon>
        <taxon>Pseudomonadota</taxon>
        <taxon>Alphaproteobacteria</taxon>
        <taxon>Hyphomicrobiales</taxon>
        <taxon>Stappiaceae</taxon>
        <taxon>Pannonibacter</taxon>
    </lineage>
</organism>
<reference evidence="1 2" key="1">
    <citation type="submission" date="2018-06" db="EMBL/GenBank/DDBJ databases">
        <authorList>
            <consortium name="Pathogen Informatics"/>
            <person name="Doyle S."/>
        </authorList>
    </citation>
    <scope>NUCLEOTIDE SEQUENCE [LARGE SCALE GENOMIC DNA]</scope>
    <source>
        <strain evidence="1 2">NCTC13350</strain>
    </source>
</reference>
<evidence type="ECO:0000313" key="1">
    <source>
        <dbReference type="EMBL" id="SUB00179.1"/>
    </source>
</evidence>
<dbReference type="Proteomes" id="UP000255000">
    <property type="component" value="Unassembled WGS sequence"/>
</dbReference>
<sequence length="75" mass="8547">MKRLRAGLPNLQSDESCCLIYFGQVPAPESWQSLPVSGAESFRRSVRFFSLPFSRRGVVIYLTWTNLLNFYSGTP</sequence>
<accession>A0A378ZTP4</accession>
<dbReference type="AlphaFoldDB" id="A0A378ZTP4"/>
<protein>
    <submittedName>
        <fullName evidence="1">Uncharacterized protein</fullName>
    </submittedName>
</protein>
<gene>
    <name evidence="1" type="ORF">NCTC13350_01091</name>
</gene>
<dbReference type="EMBL" id="UGSK01000001">
    <property type="protein sequence ID" value="SUB00179.1"/>
    <property type="molecule type" value="Genomic_DNA"/>
</dbReference>
<proteinExistence type="predicted"/>